<dbReference type="InterPro" id="IPR002742">
    <property type="entry name" value="Desulfoferrodoxin_Fe-bd_dom"/>
</dbReference>
<evidence type="ECO:0000259" key="11">
    <source>
        <dbReference type="Pfam" id="PF01880"/>
    </source>
</evidence>
<comment type="catalytic activity">
    <reaction evidence="10">
        <text>reduced [rubredoxin] + superoxide + 2 H(+) = oxidized [rubredoxin] + H2O2</text>
        <dbReference type="Rhea" id="RHEA:21324"/>
        <dbReference type="Rhea" id="RHEA-COMP:10302"/>
        <dbReference type="Rhea" id="RHEA-COMP:10303"/>
        <dbReference type="ChEBI" id="CHEBI:15378"/>
        <dbReference type="ChEBI" id="CHEBI:16240"/>
        <dbReference type="ChEBI" id="CHEBI:18421"/>
        <dbReference type="ChEBI" id="CHEBI:29033"/>
        <dbReference type="ChEBI" id="CHEBI:29034"/>
        <dbReference type="EC" id="1.15.1.2"/>
    </reaction>
</comment>
<keyword evidence="6" id="KW-0249">Electron transport</keyword>
<evidence type="ECO:0000256" key="1">
    <source>
        <dbReference type="ARBA" id="ARBA00005941"/>
    </source>
</evidence>
<protein>
    <recommendedName>
        <fullName evidence="3">Desulfoferrodoxin</fullName>
        <ecNumber evidence="2">1.15.1.2</ecNumber>
    </recommendedName>
    <alternativeName>
        <fullName evidence="9">Superoxide reductase</fullName>
    </alternativeName>
</protein>
<organism evidence="13 14">
    <name type="scientific">Anaerosporobacter mobilis DSM 15930</name>
    <dbReference type="NCBI Taxonomy" id="1120996"/>
    <lineage>
        <taxon>Bacteria</taxon>
        <taxon>Bacillati</taxon>
        <taxon>Bacillota</taxon>
        <taxon>Clostridia</taxon>
        <taxon>Lachnospirales</taxon>
        <taxon>Lachnospiraceae</taxon>
        <taxon>Anaerosporobacter</taxon>
    </lineage>
</organism>
<keyword evidence="14" id="KW-1185">Reference proteome</keyword>
<keyword evidence="5" id="KW-0479">Metal-binding</keyword>
<evidence type="ECO:0000313" key="13">
    <source>
        <dbReference type="EMBL" id="SHM67309.1"/>
    </source>
</evidence>
<dbReference type="Pfam" id="PF01880">
    <property type="entry name" value="Desulfoferrodox"/>
    <property type="match status" value="1"/>
</dbReference>
<dbReference type="EC" id="1.15.1.2" evidence="2"/>
<dbReference type="GO" id="GO:0050605">
    <property type="term" value="F:superoxide reductase activity"/>
    <property type="evidence" value="ECO:0007669"/>
    <property type="project" value="UniProtKB-EC"/>
</dbReference>
<evidence type="ECO:0000313" key="14">
    <source>
        <dbReference type="Proteomes" id="UP000184038"/>
    </source>
</evidence>
<dbReference type="GO" id="GO:0005506">
    <property type="term" value="F:iron ion binding"/>
    <property type="evidence" value="ECO:0007669"/>
    <property type="project" value="InterPro"/>
</dbReference>
<evidence type="ECO:0000256" key="8">
    <source>
        <dbReference type="ARBA" id="ARBA00024690"/>
    </source>
</evidence>
<accession>A0A1M7KP86</accession>
<dbReference type="NCBIfam" id="TIGR00332">
    <property type="entry name" value="neela_ferrous"/>
    <property type="match status" value="1"/>
</dbReference>
<dbReference type="Proteomes" id="UP000184038">
    <property type="component" value="Unassembled WGS sequence"/>
</dbReference>
<keyword evidence="7" id="KW-0408">Iron</keyword>
<name>A0A1M7KP86_9FIRM</name>
<dbReference type="Pfam" id="PF06397">
    <property type="entry name" value="Desulfoferrod_N"/>
    <property type="match status" value="1"/>
</dbReference>
<dbReference type="SUPFAM" id="SSF57802">
    <property type="entry name" value="Rubredoxin-like"/>
    <property type="match status" value="1"/>
</dbReference>
<comment type="similarity">
    <text evidence="1">Belongs to the desulfoferrodoxin family.</text>
</comment>
<feature type="domain" description="Desulfoferrodoxin N-terminal" evidence="12">
    <location>
        <begin position="4"/>
        <end position="36"/>
    </location>
</feature>
<keyword evidence="4" id="KW-0813">Transport</keyword>
<dbReference type="PANTHER" id="PTHR36541">
    <property type="entry name" value="SUPEROXIDE REDUCTASE-RELATED"/>
    <property type="match status" value="1"/>
</dbReference>
<dbReference type="SUPFAM" id="SSF49367">
    <property type="entry name" value="Superoxide reductase-like"/>
    <property type="match status" value="1"/>
</dbReference>
<dbReference type="InterPro" id="IPR036073">
    <property type="entry name" value="Desulfoferrodoxin_Fe-bd_dom_sf"/>
</dbReference>
<reference evidence="13 14" key="1">
    <citation type="submission" date="2016-11" db="EMBL/GenBank/DDBJ databases">
        <authorList>
            <person name="Jaros S."/>
            <person name="Januszkiewicz K."/>
            <person name="Wedrychowicz H."/>
        </authorList>
    </citation>
    <scope>NUCLEOTIDE SEQUENCE [LARGE SCALE GENOMIC DNA]</scope>
    <source>
        <strain evidence="13 14">DSM 15930</strain>
    </source>
</reference>
<evidence type="ECO:0000256" key="3">
    <source>
        <dbReference type="ARBA" id="ARBA00014839"/>
    </source>
</evidence>
<dbReference type="AlphaFoldDB" id="A0A1M7KP86"/>
<evidence type="ECO:0000256" key="9">
    <source>
        <dbReference type="ARBA" id="ARBA00031398"/>
    </source>
</evidence>
<evidence type="ECO:0000256" key="4">
    <source>
        <dbReference type="ARBA" id="ARBA00022448"/>
    </source>
</evidence>
<proteinExistence type="inferred from homology"/>
<dbReference type="STRING" id="1120996.SAMN02746066_02864"/>
<dbReference type="InterPro" id="IPR051233">
    <property type="entry name" value="Desulfoferrodoxin_SOR"/>
</dbReference>
<dbReference type="OrthoDB" id="9814936at2"/>
<evidence type="ECO:0000256" key="5">
    <source>
        <dbReference type="ARBA" id="ARBA00022723"/>
    </source>
</evidence>
<gene>
    <name evidence="13" type="ORF">SAMN02746066_02864</name>
</gene>
<dbReference type="Gene3D" id="2.60.40.730">
    <property type="entry name" value="SOR catalytic domain"/>
    <property type="match status" value="1"/>
</dbReference>
<evidence type="ECO:0000256" key="6">
    <source>
        <dbReference type="ARBA" id="ARBA00022982"/>
    </source>
</evidence>
<comment type="function">
    <text evidence="8">Catalyzes the one-electron reduction of superoxide anion radical to hydrogen peroxide at a nonheme ferrous iron center. Plays a fundamental role in case of oxidative stress via its superoxide detoxification activity.</text>
</comment>
<dbReference type="EMBL" id="FRCP01000014">
    <property type="protein sequence ID" value="SHM67309.1"/>
    <property type="molecule type" value="Genomic_DNA"/>
</dbReference>
<evidence type="ECO:0000256" key="2">
    <source>
        <dbReference type="ARBA" id="ARBA00012679"/>
    </source>
</evidence>
<evidence type="ECO:0000256" key="10">
    <source>
        <dbReference type="ARBA" id="ARBA00047448"/>
    </source>
</evidence>
<dbReference type="PANTHER" id="PTHR36541:SF1">
    <property type="entry name" value="SUPEROXIDE REDUCTASE-RELATED"/>
    <property type="match status" value="1"/>
</dbReference>
<dbReference type="RefSeq" id="WP_073288869.1">
    <property type="nucleotide sequence ID" value="NZ_FRCP01000014.1"/>
</dbReference>
<evidence type="ECO:0000259" key="12">
    <source>
        <dbReference type="Pfam" id="PF06397"/>
    </source>
</evidence>
<dbReference type="InterPro" id="IPR004462">
    <property type="entry name" value="Desulfoferrodoxin_N"/>
</dbReference>
<feature type="domain" description="Desulfoferrodoxin ferrous iron-binding" evidence="11">
    <location>
        <begin position="43"/>
        <end position="127"/>
    </location>
</feature>
<evidence type="ECO:0000256" key="7">
    <source>
        <dbReference type="ARBA" id="ARBA00023004"/>
    </source>
</evidence>
<sequence length="129" mass="14637">MEREEQKFYICKHCGNIISFVNRSGAPISCCGEKMSELVPNTTDAATEKHVPVITVDGNQVTVDIGSVAHPMTEEHFIGWVYIQTEKGGQRKELKPNDKPSVTFSLTEDDKVIRAYEYCNLHGLWKKEY</sequence>